<dbReference type="AlphaFoldDB" id="A0A6A1WJC7"/>
<evidence type="ECO:0000313" key="3">
    <source>
        <dbReference type="Proteomes" id="UP000516437"/>
    </source>
</evidence>
<comment type="similarity">
    <text evidence="1">Belongs to the LOR family.</text>
</comment>
<dbReference type="InterPro" id="IPR025659">
    <property type="entry name" value="Tubby-like_C"/>
</dbReference>
<gene>
    <name evidence="2" type="ORF">CJ030_MR2G004958</name>
</gene>
<dbReference type="PANTHER" id="PTHR31087">
    <property type="match status" value="1"/>
</dbReference>
<dbReference type="PANTHER" id="PTHR31087:SF85">
    <property type="entry name" value="PROTEIN LURP-ONE-RELATED 7"/>
    <property type="match status" value="1"/>
</dbReference>
<dbReference type="EMBL" id="RXIC02000020">
    <property type="protein sequence ID" value="KAB1224566.1"/>
    <property type="molecule type" value="Genomic_DNA"/>
</dbReference>
<evidence type="ECO:0000313" key="2">
    <source>
        <dbReference type="EMBL" id="KAB1224566.1"/>
    </source>
</evidence>
<dbReference type="Pfam" id="PF04525">
    <property type="entry name" value="LOR"/>
    <property type="match status" value="1"/>
</dbReference>
<organism evidence="2 3">
    <name type="scientific">Morella rubra</name>
    <name type="common">Chinese bayberry</name>
    <dbReference type="NCBI Taxonomy" id="262757"/>
    <lineage>
        <taxon>Eukaryota</taxon>
        <taxon>Viridiplantae</taxon>
        <taxon>Streptophyta</taxon>
        <taxon>Embryophyta</taxon>
        <taxon>Tracheophyta</taxon>
        <taxon>Spermatophyta</taxon>
        <taxon>Magnoliopsida</taxon>
        <taxon>eudicotyledons</taxon>
        <taxon>Gunneridae</taxon>
        <taxon>Pentapetalae</taxon>
        <taxon>rosids</taxon>
        <taxon>fabids</taxon>
        <taxon>Fagales</taxon>
        <taxon>Myricaceae</taxon>
        <taxon>Morella</taxon>
    </lineage>
</organism>
<reference evidence="2 3" key="1">
    <citation type="journal article" date="2019" name="Plant Biotechnol. J.">
        <title>The red bayberry genome and genetic basis of sex determination.</title>
        <authorList>
            <person name="Jia H.M."/>
            <person name="Jia H.J."/>
            <person name="Cai Q.L."/>
            <person name="Wang Y."/>
            <person name="Zhao H.B."/>
            <person name="Yang W.F."/>
            <person name="Wang G.Y."/>
            <person name="Li Y.H."/>
            <person name="Zhan D.L."/>
            <person name="Shen Y.T."/>
            <person name="Niu Q.F."/>
            <person name="Chang L."/>
            <person name="Qiu J."/>
            <person name="Zhao L."/>
            <person name="Xie H.B."/>
            <person name="Fu W.Y."/>
            <person name="Jin J."/>
            <person name="Li X.W."/>
            <person name="Jiao Y."/>
            <person name="Zhou C.C."/>
            <person name="Tu T."/>
            <person name="Chai C.Y."/>
            <person name="Gao J.L."/>
            <person name="Fan L.J."/>
            <person name="van de Weg E."/>
            <person name="Wang J.Y."/>
            <person name="Gao Z.S."/>
        </authorList>
    </citation>
    <scope>NUCLEOTIDE SEQUENCE [LARGE SCALE GENOMIC DNA]</scope>
    <source>
        <tissue evidence="2">Leaves</tissue>
    </source>
</reference>
<dbReference type="InterPro" id="IPR007612">
    <property type="entry name" value="LOR"/>
</dbReference>
<sequence length="219" mass="24791">MAEPVQPFSFTPPAPTGTQFATSSVAIINPQYCSPDPVDLTIVRKIMTAHQRWKVFRGESVKPKDLIFSVKRSAIIQPRATLHVFLAKNTKEDVCDFRVESDFLRSSCTIYAGQSSIIVAQMMSAHDRWQVFRGESVEPSDLIFSVKRSSMFQLKVKLHVFLANNTKEDVCDFRVEGIGSKDLVPFMLENLPHLLPDAQEAHCSKYFDRKRQLHGDSLS</sequence>
<protein>
    <submittedName>
        <fullName evidence="2">Protein LURP-one-related 15</fullName>
    </submittedName>
</protein>
<accession>A0A6A1WJC7</accession>
<comment type="caution">
    <text evidence="2">The sequence shown here is derived from an EMBL/GenBank/DDBJ whole genome shotgun (WGS) entry which is preliminary data.</text>
</comment>
<dbReference type="Proteomes" id="UP000516437">
    <property type="component" value="Chromosome 2"/>
</dbReference>
<evidence type="ECO:0000256" key="1">
    <source>
        <dbReference type="ARBA" id="ARBA00005437"/>
    </source>
</evidence>
<name>A0A6A1WJC7_9ROSI</name>
<proteinExistence type="inferred from homology"/>
<dbReference type="SUPFAM" id="SSF54518">
    <property type="entry name" value="Tubby C-terminal domain-like"/>
    <property type="match status" value="2"/>
</dbReference>
<dbReference type="InterPro" id="IPR038595">
    <property type="entry name" value="LOR_sf"/>
</dbReference>
<dbReference type="OrthoDB" id="97518at2759"/>
<keyword evidence="3" id="KW-1185">Reference proteome</keyword>
<dbReference type="Gene3D" id="2.40.160.200">
    <property type="entry name" value="LURP1-related"/>
    <property type="match status" value="2"/>
</dbReference>